<organism evidence="8 9">
    <name type="scientific">Megalops atlanticus</name>
    <name type="common">Tarpon</name>
    <name type="synonym">Clupea gigantea</name>
    <dbReference type="NCBI Taxonomy" id="7932"/>
    <lineage>
        <taxon>Eukaryota</taxon>
        <taxon>Metazoa</taxon>
        <taxon>Chordata</taxon>
        <taxon>Craniata</taxon>
        <taxon>Vertebrata</taxon>
        <taxon>Euteleostomi</taxon>
        <taxon>Actinopterygii</taxon>
        <taxon>Neopterygii</taxon>
        <taxon>Teleostei</taxon>
        <taxon>Elopiformes</taxon>
        <taxon>Megalopidae</taxon>
        <taxon>Megalops</taxon>
    </lineage>
</organism>
<evidence type="ECO:0000256" key="5">
    <source>
        <dbReference type="ARBA" id="ARBA00022939"/>
    </source>
</evidence>
<evidence type="ECO:0000259" key="7">
    <source>
        <dbReference type="Pfam" id="PF00685"/>
    </source>
</evidence>
<evidence type="ECO:0000256" key="6">
    <source>
        <dbReference type="RuleBase" id="RU361155"/>
    </source>
</evidence>
<dbReference type="GO" id="GO:0006805">
    <property type="term" value="P:xenobiotic metabolic process"/>
    <property type="evidence" value="ECO:0007669"/>
    <property type="project" value="UniProtKB-ARBA"/>
</dbReference>
<dbReference type="PANTHER" id="PTHR11783">
    <property type="entry name" value="SULFOTRANSFERASE SULT"/>
    <property type="match status" value="1"/>
</dbReference>
<dbReference type="SUPFAM" id="SSF52540">
    <property type="entry name" value="P-loop containing nucleoside triphosphate hydrolases"/>
    <property type="match status" value="1"/>
</dbReference>
<dbReference type="Proteomes" id="UP001046870">
    <property type="component" value="Chromosome 11"/>
</dbReference>
<comment type="caution">
    <text evidence="8">The sequence shown here is derived from an EMBL/GenBank/DDBJ whole genome shotgun (WGS) entry which is preliminary data.</text>
</comment>
<dbReference type="GO" id="GO:0006584">
    <property type="term" value="P:catecholamine metabolic process"/>
    <property type="evidence" value="ECO:0007669"/>
    <property type="project" value="UniProtKB-KW"/>
</dbReference>
<comment type="similarity">
    <text evidence="2 6">Belongs to the sulfotransferase 1 family.</text>
</comment>
<dbReference type="FunFam" id="3.40.50.300:FF:000433">
    <property type="entry name" value="Estrogen sulfotransferase"/>
    <property type="match status" value="1"/>
</dbReference>
<keyword evidence="5" id="KW-0128">Catecholamine metabolism</keyword>
<dbReference type="Gene3D" id="3.40.50.300">
    <property type="entry name" value="P-loop containing nucleotide triphosphate hydrolases"/>
    <property type="match status" value="1"/>
</dbReference>
<dbReference type="OrthoDB" id="205623at2759"/>
<dbReference type="AlphaFoldDB" id="A0A9D3PWH1"/>
<keyword evidence="3" id="KW-0963">Cytoplasm</keyword>
<proteinExistence type="inferred from homology"/>
<sequence length="321" mass="37223">MQPHISSERQSKAMARLDVTETFHRISFPGHLHTQESLSYATGFQFQDSDTLIVTYPKSGTTWMQEALTLVFNKGDSTLAHSMPNWARAPWLEQYYCPEVLRASRGPRIITTHLPYHLLAPALQGSKAKVIYVARNPKDVAVSYYHFHKMANFLPEPGSFKEFLSKFLSGTVHYGSWFDHVKGWTSQARNKLNFFYITYEEMWQDLRGSLERLSTFLQCPLVVEELNSVQQHCTFSAMKENSMVNYTLIPEEIMDHTKGQFMRKGKIGDWRNTFMEEQNRNFDEVFKAEMQDSQLRFVWESPEKLDSEARTVTQNPALHGA</sequence>
<dbReference type="GO" id="GO:0008146">
    <property type="term" value="F:sulfotransferase activity"/>
    <property type="evidence" value="ECO:0007669"/>
    <property type="project" value="InterPro"/>
</dbReference>
<protein>
    <recommendedName>
        <fullName evidence="6">Sulfotransferase</fullName>
        <ecNumber evidence="6">2.8.2.-</ecNumber>
    </recommendedName>
</protein>
<feature type="domain" description="Sulfotransferase" evidence="7">
    <location>
        <begin position="48"/>
        <end position="293"/>
    </location>
</feature>
<dbReference type="GO" id="GO:0005737">
    <property type="term" value="C:cytoplasm"/>
    <property type="evidence" value="ECO:0007669"/>
    <property type="project" value="UniProtKB-SubCell"/>
</dbReference>
<evidence type="ECO:0000256" key="1">
    <source>
        <dbReference type="ARBA" id="ARBA00004496"/>
    </source>
</evidence>
<evidence type="ECO:0000313" key="9">
    <source>
        <dbReference type="Proteomes" id="UP001046870"/>
    </source>
</evidence>
<evidence type="ECO:0000313" key="8">
    <source>
        <dbReference type="EMBL" id="KAG7468574.1"/>
    </source>
</evidence>
<dbReference type="EMBL" id="JAFDVH010000011">
    <property type="protein sequence ID" value="KAG7468574.1"/>
    <property type="molecule type" value="Genomic_DNA"/>
</dbReference>
<comment type="subcellular location">
    <subcellularLocation>
        <location evidence="1">Cytoplasm</location>
    </subcellularLocation>
</comment>
<dbReference type="Pfam" id="PF00685">
    <property type="entry name" value="Sulfotransfer_1"/>
    <property type="match status" value="1"/>
</dbReference>
<keyword evidence="4 6" id="KW-0808">Transferase</keyword>
<evidence type="ECO:0000256" key="4">
    <source>
        <dbReference type="ARBA" id="ARBA00022679"/>
    </source>
</evidence>
<evidence type="ECO:0000256" key="2">
    <source>
        <dbReference type="ARBA" id="ARBA00005771"/>
    </source>
</evidence>
<evidence type="ECO:0000256" key="3">
    <source>
        <dbReference type="ARBA" id="ARBA00022490"/>
    </source>
</evidence>
<name>A0A9D3PWH1_MEGAT</name>
<dbReference type="InterPro" id="IPR027417">
    <property type="entry name" value="P-loop_NTPase"/>
</dbReference>
<gene>
    <name evidence="8" type="ORF">MATL_G00144370</name>
</gene>
<accession>A0A9D3PWH1</accession>
<keyword evidence="9" id="KW-1185">Reference proteome</keyword>
<dbReference type="EC" id="2.8.2.-" evidence="6"/>
<dbReference type="InterPro" id="IPR000863">
    <property type="entry name" value="Sulfotransferase_dom"/>
</dbReference>
<reference evidence="8" key="1">
    <citation type="submission" date="2021-01" db="EMBL/GenBank/DDBJ databases">
        <authorList>
            <person name="Zahm M."/>
            <person name="Roques C."/>
            <person name="Cabau C."/>
            <person name="Klopp C."/>
            <person name="Donnadieu C."/>
            <person name="Jouanno E."/>
            <person name="Lampietro C."/>
            <person name="Louis A."/>
            <person name="Herpin A."/>
            <person name="Echchiki A."/>
            <person name="Berthelot C."/>
            <person name="Parey E."/>
            <person name="Roest-Crollius H."/>
            <person name="Braasch I."/>
            <person name="Postlethwait J."/>
            <person name="Bobe J."/>
            <person name="Montfort J."/>
            <person name="Bouchez O."/>
            <person name="Begum T."/>
            <person name="Mejri S."/>
            <person name="Adams A."/>
            <person name="Chen W.-J."/>
            <person name="Guiguen Y."/>
        </authorList>
    </citation>
    <scope>NUCLEOTIDE SEQUENCE</scope>
    <source>
        <strain evidence="8">YG-15Mar2019-1</strain>
        <tissue evidence="8">Brain</tissue>
    </source>
</reference>